<evidence type="ECO:0000256" key="4">
    <source>
        <dbReference type="ARBA" id="ARBA00023157"/>
    </source>
</evidence>
<dbReference type="AlphaFoldDB" id="X1GV35"/>
<dbReference type="PRINTS" id="PR00368">
    <property type="entry name" value="FADPNR"/>
</dbReference>
<dbReference type="PROSITE" id="PS00573">
    <property type="entry name" value="PYRIDINE_REDOX_2"/>
    <property type="match status" value="1"/>
</dbReference>
<dbReference type="InterPro" id="IPR023753">
    <property type="entry name" value="FAD/NAD-binding_dom"/>
</dbReference>
<accession>X1GV35</accession>
<reference evidence="7" key="1">
    <citation type="journal article" date="2014" name="Front. Microbiol.">
        <title>High frequency of phylogenetically diverse reductive dehalogenase-homologous genes in deep subseafloor sedimentary metagenomes.</title>
        <authorList>
            <person name="Kawai M."/>
            <person name="Futagami T."/>
            <person name="Toyoda A."/>
            <person name="Takaki Y."/>
            <person name="Nishi S."/>
            <person name="Hori S."/>
            <person name="Arai W."/>
            <person name="Tsubouchi T."/>
            <person name="Morono Y."/>
            <person name="Uchiyama I."/>
            <person name="Ito T."/>
            <person name="Fujiyama A."/>
            <person name="Inagaki F."/>
            <person name="Takami H."/>
        </authorList>
    </citation>
    <scope>NUCLEOTIDE SEQUENCE</scope>
    <source>
        <strain evidence="7">Expedition CK06-06</strain>
    </source>
</reference>
<protein>
    <recommendedName>
        <fullName evidence="6">FAD/NAD(P)-binding domain-containing protein</fullName>
    </recommendedName>
</protein>
<keyword evidence="2" id="KW-0274">FAD</keyword>
<sequence>MYDLMIVGGGPAGLTASVYAARKRLNTLLISIDIGGQVNKTLGIENYMGYQFIGGPELIDKFQTQVSQFPIDQKIGYKVSRLEKFDNGFEAISEAGDKYQARAVIYAAGKSPRKLNVPGEAELTGRGVTYCVICDGPIFSGQRVAIVGGGNSALEAALDMVKITEHVDLVSLTPLTGDAILIDKLSAAKNLTIFTEYQTEKIEGKDFAQGILVKDLKSGEQKQLDVTGVFIEIGQVPNSEPVKEFIKLNKQGEIPVNCSCETVMPGLYAAGDVTDVPEKQIVVAAGEGAKATLQAHRYLQRLVI</sequence>
<dbReference type="EMBL" id="BARU01005473">
    <property type="protein sequence ID" value="GAH36883.1"/>
    <property type="molecule type" value="Genomic_DNA"/>
</dbReference>
<dbReference type="InterPro" id="IPR008255">
    <property type="entry name" value="Pyr_nucl-diS_OxRdtase_2_AS"/>
</dbReference>
<evidence type="ECO:0000256" key="1">
    <source>
        <dbReference type="ARBA" id="ARBA00022630"/>
    </source>
</evidence>
<dbReference type="SUPFAM" id="SSF51905">
    <property type="entry name" value="FAD/NAD(P)-binding domain"/>
    <property type="match status" value="1"/>
</dbReference>
<comment type="caution">
    <text evidence="7">The sequence shown here is derived from an EMBL/GenBank/DDBJ whole genome shotgun (WGS) entry which is preliminary data.</text>
</comment>
<evidence type="ECO:0000256" key="3">
    <source>
        <dbReference type="ARBA" id="ARBA00023002"/>
    </source>
</evidence>
<evidence type="ECO:0000259" key="6">
    <source>
        <dbReference type="Pfam" id="PF07992"/>
    </source>
</evidence>
<keyword evidence="4" id="KW-1015">Disulfide bond</keyword>
<feature type="domain" description="FAD/NAD(P)-binding" evidence="6">
    <location>
        <begin position="2"/>
        <end position="288"/>
    </location>
</feature>
<keyword evidence="5" id="KW-0676">Redox-active center</keyword>
<proteinExistence type="predicted"/>
<keyword evidence="3" id="KW-0560">Oxidoreductase</keyword>
<evidence type="ECO:0000256" key="2">
    <source>
        <dbReference type="ARBA" id="ARBA00022827"/>
    </source>
</evidence>
<dbReference type="Gene3D" id="3.50.50.60">
    <property type="entry name" value="FAD/NAD(P)-binding domain"/>
    <property type="match status" value="2"/>
</dbReference>
<evidence type="ECO:0000256" key="5">
    <source>
        <dbReference type="ARBA" id="ARBA00023284"/>
    </source>
</evidence>
<gene>
    <name evidence="7" type="ORF">S03H2_10665</name>
</gene>
<dbReference type="PANTHER" id="PTHR48105">
    <property type="entry name" value="THIOREDOXIN REDUCTASE 1-RELATED-RELATED"/>
    <property type="match status" value="1"/>
</dbReference>
<dbReference type="InterPro" id="IPR050097">
    <property type="entry name" value="Ferredoxin-NADP_redctase_2"/>
</dbReference>
<evidence type="ECO:0000313" key="7">
    <source>
        <dbReference type="EMBL" id="GAH36883.1"/>
    </source>
</evidence>
<dbReference type="PRINTS" id="PR00469">
    <property type="entry name" value="PNDRDTASEII"/>
</dbReference>
<organism evidence="7">
    <name type="scientific">marine sediment metagenome</name>
    <dbReference type="NCBI Taxonomy" id="412755"/>
    <lineage>
        <taxon>unclassified sequences</taxon>
        <taxon>metagenomes</taxon>
        <taxon>ecological metagenomes</taxon>
    </lineage>
</organism>
<keyword evidence="1" id="KW-0285">Flavoprotein</keyword>
<dbReference type="Pfam" id="PF07992">
    <property type="entry name" value="Pyr_redox_2"/>
    <property type="match status" value="1"/>
</dbReference>
<dbReference type="GO" id="GO:0016668">
    <property type="term" value="F:oxidoreductase activity, acting on a sulfur group of donors, NAD(P) as acceptor"/>
    <property type="evidence" value="ECO:0007669"/>
    <property type="project" value="UniProtKB-ARBA"/>
</dbReference>
<dbReference type="InterPro" id="IPR036188">
    <property type="entry name" value="FAD/NAD-bd_sf"/>
</dbReference>
<name>X1GV35_9ZZZZ</name>